<dbReference type="Proteomes" id="UP000308121">
    <property type="component" value="Unassembled WGS sequence"/>
</dbReference>
<dbReference type="RefSeq" id="WP_154729499.1">
    <property type="nucleotide sequence ID" value="NZ_SZYE01000065.1"/>
</dbReference>
<name>A0A7Z8NQR4_9CELL</name>
<organism evidence="1 2">
    <name type="scientific">Cellulomonas hominis</name>
    <dbReference type="NCBI Taxonomy" id="156981"/>
    <lineage>
        <taxon>Bacteria</taxon>
        <taxon>Bacillati</taxon>
        <taxon>Actinomycetota</taxon>
        <taxon>Actinomycetes</taxon>
        <taxon>Micrococcales</taxon>
        <taxon>Cellulomonadaceae</taxon>
        <taxon>Cellulomonas</taxon>
    </lineage>
</organism>
<comment type="caution">
    <text evidence="1">The sequence shown here is derived from an EMBL/GenBank/DDBJ whole genome shotgun (WGS) entry which is preliminary data.</text>
</comment>
<proteinExistence type="predicted"/>
<accession>A0A7Z8NQR4</accession>
<dbReference type="EMBL" id="SZYE01000065">
    <property type="protein sequence ID" value="TKR23718.1"/>
    <property type="molecule type" value="Genomic_DNA"/>
</dbReference>
<evidence type="ECO:0000313" key="2">
    <source>
        <dbReference type="Proteomes" id="UP000308121"/>
    </source>
</evidence>
<dbReference type="OrthoDB" id="3214648at2"/>
<dbReference type="AlphaFoldDB" id="A0A7Z8NQR4"/>
<protein>
    <submittedName>
        <fullName evidence="1">Uncharacterized protein</fullName>
    </submittedName>
</protein>
<sequence length="82" mass="9219">MTAALHPQWVWELAGASGEVLDRPLSPVFGTRFDAEEWLGAHWRTLRDQGVRTVVLRNDGVLVRPAYDLAAVPEQVTVRPRD</sequence>
<evidence type="ECO:0000313" key="1">
    <source>
        <dbReference type="EMBL" id="TKR23718.1"/>
    </source>
</evidence>
<reference evidence="1 2" key="1">
    <citation type="submission" date="2019-05" db="EMBL/GenBank/DDBJ databases">
        <title>Genome sequence of Cellulomonas hominis strain CS1.</title>
        <authorList>
            <person name="Belmont J."/>
            <person name="Maclea K.S."/>
        </authorList>
    </citation>
    <scope>NUCLEOTIDE SEQUENCE [LARGE SCALE GENOMIC DNA]</scope>
    <source>
        <strain evidence="1 2">CS1</strain>
    </source>
</reference>
<gene>
    <name evidence="1" type="ORF">FA014_09780</name>
</gene>